<sequence>MVQGYDGCDYKPLSGVTVKVTNITDRAYAVPILHNIRSGSDGYYYRLLNPGVYAVSFEMPGYKTAVGCVRIDRVPQFDEDLRPAKILNAVLYDNKLEVPKDDAGRLNALETVHSYGKSRCGDLLSLLEDQKHVSFMVVLLHLYPRYDHDDDDFSVWTHTLDRLQPFNISLIYIFPI</sequence>
<name>A0A3P8LAE5_9TREM</name>
<dbReference type="Gene3D" id="2.60.40.1120">
    <property type="entry name" value="Carboxypeptidase-like, regulatory domain"/>
    <property type="match status" value="1"/>
</dbReference>
<accession>A0A3P8LAE5</accession>
<proteinExistence type="predicted"/>
<protein>
    <submittedName>
        <fullName evidence="1">Uncharacterized protein</fullName>
    </submittedName>
</protein>
<reference evidence="1 2" key="1">
    <citation type="submission" date="2018-11" db="EMBL/GenBank/DDBJ databases">
        <authorList>
            <consortium name="Pathogen Informatics"/>
        </authorList>
    </citation>
    <scope>NUCLEOTIDE SEQUENCE [LARGE SCALE GENOMIC DNA]</scope>
    <source>
        <strain evidence="1 2">Egypt</strain>
    </source>
</reference>
<dbReference type="OrthoDB" id="10249045at2759"/>
<dbReference type="AlphaFoldDB" id="A0A3P8LAE5"/>
<organism evidence="1 2">
    <name type="scientific">Echinostoma caproni</name>
    <dbReference type="NCBI Taxonomy" id="27848"/>
    <lineage>
        <taxon>Eukaryota</taxon>
        <taxon>Metazoa</taxon>
        <taxon>Spiralia</taxon>
        <taxon>Lophotrochozoa</taxon>
        <taxon>Platyhelminthes</taxon>
        <taxon>Trematoda</taxon>
        <taxon>Digenea</taxon>
        <taxon>Plagiorchiida</taxon>
        <taxon>Echinostomata</taxon>
        <taxon>Echinostomatoidea</taxon>
        <taxon>Echinostomatidae</taxon>
        <taxon>Echinostoma</taxon>
    </lineage>
</organism>
<dbReference type="SUPFAM" id="SSF49464">
    <property type="entry name" value="Carboxypeptidase regulatory domain-like"/>
    <property type="match status" value="1"/>
</dbReference>
<dbReference type="InterPro" id="IPR008969">
    <property type="entry name" value="CarboxyPept-like_regulatory"/>
</dbReference>
<gene>
    <name evidence="1" type="ORF">ECPE_LOCUS15647</name>
</gene>
<dbReference type="EMBL" id="UZAN01061299">
    <property type="protein sequence ID" value="VDP92919.1"/>
    <property type="molecule type" value="Genomic_DNA"/>
</dbReference>
<keyword evidence="2" id="KW-1185">Reference proteome</keyword>
<evidence type="ECO:0000313" key="1">
    <source>
        <dbReference type="EMBL" id="VDP92919.1"/>
    </source>
</evidence>
<dbReference type="Proteomes" id="UP000272942">
    <property type="component" value="Unassembled WGS sequence"/>
</dbReference>
<evidence type="ECO:0000313" key="2">
    <source>
        <dbReference type="Proteomes" id="UP000272942"/>
    </source>
</evidence>